<feature type="transmembrane region" description="Helical" evidence="6">
    <location>
        <begin position="44"/>
        <end position="67"/>
    </location>
</feature>
<dbReference type="STRING" id="756272.Plabr_1799"/>
<keyword evidence="2" id="KW-0813">Transport</keyword>
<feature type="transmembrane region" description="Helical" evidence="6">
    <location>
        <begin position="386"/>
        <end position="413"/>
    </location>
</feature>
<feature type="transmembrane region" description="Helical" evidence="6">
    <location>
        <begin position="245"/>
        <end position="266"/>
    </location>
</feature>
<evidence type="ECO:0000313" key="8">
    <source>
        <dbReference type="Proteomes" id="UP000006860"/>
    </source>
</evidence>
<dbReference type="AlphaFoldDB" id="F0SG67"/>
<feature type="transmembrane region" description="Helical" evidence="6">
    <location>
        <begin position="469"/>
        <end position="489"/>
    </location>
</feature>
<organism evidence="7 8">
    <name type="scientific">Rubinisphaera brasiliensis (strain ATCC 49424 / DSM 5305 / JCM 21570 / IAM 15109 / NBRC 103401 / IFAM 1448)</name>
    <name type="common">Planctomyces brasiliensis</name>
    <dbReference type="NCBI Taxonomy" id="756272"/>
    <lineage>
        <taxon>Bacteria</taxon>
        <taxon>Pseudomonadati</taxon>
        <taxon>Planctomycetota</taxon>
        <taxon>Planctomycetia</taxon>
        <taxon>Planctomycetales</taxon>
        <taxon>Planctomycetaceae</taxon>
        <taxon>Rubinisphaera</taxon>
    </lineage>
</organism>
<name>F0SG67_RUBBR</name>
<feature type="transmembrane region" description="Helical" evidence="6">
    <location>
        <begin position="297"/>
        <end position="326"/>
    </location>
</feature>
<accession>F0SG67</accession>
<dbReference type="KEGG" id="pbs:Plabr_1799"/>
<sequence length="537" mass="57418">MVDSQSAAEPIRYRLIMTLLAAVLATGICLVEPPAGLSPAGQRLGAVVVAMALLWSTQAWPLAVTSLLPLAAFPLLQIQAADEVSKAYMSATILLYFSGFAIAIGVERWGLHERLALFCLRVLGTGPRRIVFAFMFGTALISMWISNTAAALLMLPIALAVLPSISQASLAGKGGEDPAAKEQASNREQRFAVALLLGIAYAASIGGICTLIGTPTNGVYAGYWASAAADRPEIAAKYAVSSGQWFLMFTPISIFLFAAAWMVLCFPLERRWTVGEEAREYIGKRYAALGSMDQAEWAMLGVFIGVAFLWLTRASVEIGSVTLIGWEVVLGSLLSSADGSWDYSGWLHDSTAGLLMMTLMFVIPVRPRGQEHRQFLMDWESIEAKTPWGILLLFGGGFAIAGACSSTGLSAWLGDVLADQLAGLGDGGRITVVTTFVIFLTEFTSNTATIATLLPILESTANSLSLDPRLLMLPATVAASCAFMLPIATPPNAIVFSSNRLTVWQMIKAGLWLNLLSVAVVVCFTLFWVLRVASLGN</sequence>
<feature type="transmembrane region" description="Helical" evidence="6">
    <location>
        <begin position="151"/>
        <end position="170"/>
    </location>
</feature>
<evidence type="ECO:0000256" key="4">
    <source>
        <dbReference type="ARBA" id="ARBA00022989"/>
    </source>
</evidence>
<proteinExistence type="predicted"/>
<dbReference type="PANTHER" id="PTHR10283">
    <property type="entry name" value="SOLUTE CARRIER FAMILY 13 MEMBER"/>
    <property type="match status" value="1"/>
</dbReference>
<dbReference type="GO" id="GO:0005886">
    <property type="term" value="C:plasma membrane"/>
    <property type="evidence" value="ECO:0007669"/>
    <property type="project" value="TreeGrafter"/>
</dbReference>
<keyword evidence="8" id="KW-1185">Reference proteome</keyword>
<feature type="transmembrane region" description="Helical" evidence="6">
    <location>
        <begin position="87"/>
        <end position="106"/>
    </location>
</feature>
<evidence type="ECO:0000256" key="3">
    <source>
        <dbReference type="ARBA" id="ARBA00022692"/>
    </source>
</evidence>
<evidence type="ECO:0000256" key="1">
    <source>
        <dbReference type="ARBA" id="ARBA00004141"/>
    </source>
</evidence>
<dbReference type="GO" id="GO:0015141">
    <property type="term" value="F:succinate transmembrane transporter activity"/>
    <property type="evidence" value="ECO:0007669"/>
    <property type="project" value="UniProtKB-ARBA"/>
</dbReference>
<keyword evidence="5 6" id="KW-0472">Membrane</keyword>
<reference evidence="8" key="1">
    <citation type="submission" date="2011-02" db="EMBL/GenBank/DDBJ databases">
        <title>The complete genome of Planctomyces brasiliensis DSM 5305.</title>
        <authorList>
            <person name="Lucas S."/>
            <person name="Copeland A."/>
            <person name="Lapidus A."/>
            <person name="Bruce D."/>
            <person name="Goodwin L."/>
            <person name="Pitluck S."/>
            <person name="Kyrpides N."/>
            <person name="Mavromatis K."/>
            <person name="Pagani I."/>
            <person name="Ivanova N."/>
            <person name="Ovchinnikova G."/>
            <person name="Lu M."/>
            <person name="Detter J.C."/>
            <person name="Han C."/>
            <person name="Land M."/>
            <person name="Hauser L."/>
            <person name="Markowitz V."/>
            <person name="Cheng J.-F."/>
            <person name="Hugenholtz P."/>
            <person name="Woyke T."/>
            <person name="Wu D."/>
            <person name="Tindall B."/>
            <person name="Pomrenke H.G."/>
            <person name="Brambilla E."/>
            <person name="Klenk H.-P."/>
            <person name="Eisen J.A."/>
        </authorList>
    </citation>
    <scope>NUCLEOTIDE SEQUENCE [LARGE SCALE GENOMIC DNA]</scope>
    <source>
        <strain evidence="8">ATCC 49424 / DSM 5305 / JCM 21570 / NBRC 103401 / IFAM 1448</strain>
    </source>
</reference>
<dbReference type="InterPro" id="IPR001898">
    <property type="entry name" value="SLC13A/DASS"/>
</dbReference>
<dbReference type="EMBL" id="CP002546">
    <property type="protein sequence ID" value="ADY59409.1"/>
    <property type="molecule type" value="Genomic_DNA"/>
</dbReference>
<keyword evidence="3 6" id="KW-0812">Transmembrane</keyword>
<feature type="transmembrane region" description="Helical" evidence="6">
    <location>
        <begin position="346"/>
        <end position="365"/>
    </location>
</feature>
<protein>
    <submittedName>
        <fullName evidence="7">Anion transporter</fullName>
    </submittedName>
</protein>
<feature type="transmembrane region" description="Helical" evidence="6">
    <location>
        <begin position="509"/>
        <end position="530"/>
    </location>
</feature>
<feature type="transmembrane region" description="Helical" evidence="6">
    <location>
        <begin position="12"/>
        <end position="32"/>
    </location>
</feature>
<evidence type="ECO:0000256" key="6">
    <source>
        <dbReference type="SAM" id="Phobius"/>
    </source>
</evidence>
<dbReference type="eggNOG" id="COG0471">
    <property type="taxonomic scope" value="Bacteria"/>
</dbReference>
<dbReference type="CDD" id="cd01115">
    <property type="entry name" value="SLC13_permease"/>
    <property type="match status" value="1"/>
</dbReference>
<dbReference type="Pfam" id="PF00939">
    <property type="entry name" value="Na_sulph_symp"/>
    <property type="match status" value="1"/>
</dbReference>
<evidence type="ECO:0000313" key="7">
    <source>
        <dbReference type="EMBL" id="ADY59409.1"/>
    </source>
</evidence>
<evidence type="ECO:0000256" key="5">
    <source>
        <dbReference type="ARBA" id="ARBA00023136"/>
    </source>
</evidence>
<feature type="transmembrane region" description="Helical" evidence="6">
    <location>
        <begin position="127"/>
        <end position="145"/>
    </location>
</feature>
<keyword evidence="4 6" id="KW-1133">Transmembrane helix</keyword>
<dbReference type="PANTHER" id="PTHR10283:SF82">
    <property type="entry name" value="SOLUTE CARRIER FAMILY 13 MEMBER 2"/>
    <property type="match status" value="1"/>
</dbReference>
<dbReference type="InterPro" id="IPR031312">
    <property type="entry name" value="Na/sul_symport_CS"/>
</dbReference>
<dbReference type="RefSeq" id="WP_013628136.1">
    <property type="nucleotide sequence ID" value="NC_015174.1"/>
</dbReference>
<evidence type="ECO:0000256" key="2">
    <source>
        <dbReference type="ARBA" id="ARBA00022448"/>
    </source>
</evidence>
<gene>
    <name evidence="7" type="ordered locus">Plabr_1799</name>
</gene>
<dbReference type="HOGENOM" id="CLU_005170_9_2_0"/>
<dbReference type="Proteomes" id="UP000006860">
    <property type="component" value="Chromosome"/>
</dbReference>
<feature type="transmembrane region" description="Helical" evidence="6">
    <location>
        <begin position="191"/>
        <end position="213"/>
    </location>
</feature>
<dbReference type="PROSITE" id="PS01271">
    <property type="entry name" value="NA_SULFATE"/>
    <property type="match status" value="1"/>
</dbReference>
<comment type="subcellular location">
    <subcellularLocation>
        <location evidence="1">Membrane</location>
        <topology evidence="1">Multi-pass membrane protein</topology>
    </subcellularLocation>
</comment>